<feature type="non-terminal residue" evidence="2">
    <location>
        <position position="89"/>
    </location>
</feature>
<evidence type="ECO:0000313" key="3">
    <source>
        <dbReference type="Proteomes" id="UP000236232"/>
    </source>
</evidence>
<dbReference type="GO" id="GO:0016787">
    <property type="term" value="F:hydrolase activity"/>
    <property type="evidence" value="ECO:0007669"/>
    <property type="project" value="UniProtKB-KW"/>
</dbReference>
<name>A0ABX4XY19_9PSED</name>
<dbReference type="Pfam" id="PF00795">
    <property type="entry name" value="CN_hydrolase"/>
    <property type="match status" value="1"/>
</dbReference>
<organism evidence="2 3">
    <name type="scientific">Pseudomonas gingeri NCPPB 3146 = LMG 5327</name>
    <dbReference type="NCBI Taxonomy" id="707248"/>
    <lineage>
        <taxon>Bacteria</taxon>
        <taxon>Pseudomonadati</taxon>
        <taxon>Pseudomonadota</taxon>
        <taxon>Gammaproteobacteria</taxon>
        <taxon>Pseudomonadales</taxon>
        <taxon>Pseudomonadaceae</taxon>
        <taxon>Pseudomonas</taxon>
    </lineage>
</organism>
<feature type="domain" description="CN hydrolase" evidence="1">
    <location>
        <begin position="1"/>
        <end position="89"/>
    </location>
</feature>
<dbReference type="PANTHER" id="PTHR23088">
    <property type="entry name" value="NITRILASE-RELATED"/>
    <property type="match status" value="1"/>
</dbReference>
<dbReference type="Gene3D" id="3.60.110.10">
    <property type="entry name" value="Carbon-nitrogen hydrolase"/>
    <property type="match status" value="1"/>
</dbReference>
<dbReference type="InterPro" id="IPR036526">
    <property type="entry name" value="C-N_Hydrolase_sf"/>
</dbReference>
<evidence type="ECO:0000259" key="1">
    <source>
        <dbReference type="PROSITE" id="PS50263"/>
    </source>
</evidence>
<keyword evidence="3" id="KW-1185">Reference proteome</keyword>
<gene>
    <name evidence="2" type="ORF">CCU68_23675</name>
</gene>
<reference evidence="2 3" key="1">
    <citation type="submission" date="2018-01" db="EMBL/GenBank/DDBJ databases">
        <title>Draft Genome Sequence of Pseudomonas gingeri NCPPB 3146 (LMG 5327), a White Line Reaction Producer.</title>
        <authorList>
            <person name="Rokni-Zadeh H."/>
            <person name="Bahrami T."/>
            <person name="Zarvandi S."/>
            <person name="Changi-Ashtiani M."/>
            <person name="De Mot R."/>
        </authorList>
    </citation>
    <scope>NUCLEOTIDE SEQUENCE [LARGE SCALE GENOMIC DNA]</scope>
    <source>
        <strain evidence="3">NCPPB 3146 \ LMG 5327</strain>
    </source>
</reference>
<comment type="caution">
    <text evidence="2">The sequence shown here is derived from an EMBL/GenBank/DDBJ whole genome shotgun (WGS) entry which is preliminary data.</text>
</comment>
<dbReference type="PANTHER" id="PTHR23088:SF27">
    <property type="entry name" value="DEAMINATED GLUTATHIONE AMIDASE"/>
    <property type="match status" value="1"/>
</dbReference>
<protein>
    <submittedName>
        <fullName evidence="2">Carbon-nitrogen hydrolase</fullName>
    </submittedName>
</protein>
<proteinExistence type="predicted"/>
<accession>A0ABX4XY19</accession>
<sequence length="89" mass="9562">MTFSVIQMVSQSDVLANLSQARRLLEQAAEGGARLAVLPENFAAMGRRDVAAIGRAEALGEGPILPWLKQTARDLRLWIVAGTLPLPPV</sequence>
<dbReference type="EMBL" id="POWE01000144">
    <property type="protein sequence ID" value="PNQ90014.1"/>
    <property type="molecule type" value="Genomic_DNA"/>
</dbReference>
<dbReference type="Proteomes" id="UP000236232">
    <property type="component" value="Unassembled WGS sequence"/>
</dbReference>
<dbReference type="SUPFAM" id="SSF56317">
    <property type="entry name" value="Carbon-nitrogen hydrolase"/>
    <property type="match status" value="1"/>
</dbReference>
<dbReference type="RefSeq" id="WP_275936909.1">
    <property type="nucleotide sequence ID" value="NZ_POWE01000144.1"/>
</dbReference>
<keyword evidence="2" id="KW-0378">Hydrolase</keyword>
<dbReference type="InterPro" id="IPR003010">
    <property type="entry name" value="C-N_Hydrolase"/>
</dbReference>
<evidence type="ECO:0000313" key="2">
    <source>
        <dbReference type="EMBL" id="PNQ90014.1"/>
    </source>
</evidence>
<dbReference type="PROSITE" id="PS50263">
    <property type="entry name" value="CN_HYDROLASE"/>
    <property type="match status" value="1"/>
</dbReference>